<dbReference type="PANTHER" id="PTHR43065">
    <property type="entry name" value="SENSOR HISTIDINE KINASE"/>
    <property type="match status" value="1"/>
</dbReference>
<feature type="domain" description="STAS" evidence="10">
    <location>
        <begin position="398"/>
        <end position="510"/>
    </location>
</feature>
<dbReference type="EMBL" id="JAUSTP010000010">
    <property type="protein sequence ID" value="MDQ0189697.1"/>
    <property type="molecule type" value="Genomic_DNA"/>
</dbReference>
<keyword evidence="6" id="KW-0418">Kinase</keyword>
<proteinExistence type="predicted"/>
<keyword evidence="4" id="KW-0808">Transferase</keyword>
<comment type="catalytic activity">
    <reaction evidence="1">
        <text>ATP + protein L-histidine = ADP + protein N-phospho-L-histidine.</text>
        <dbReference type="EC" id="2.7.13.3"/>
    </reaction>
</comment>
<gene>
    <name evidence="11" type="ORF">J2S03_001544</name>
</gene>
<dbReference type="PROSITE" id="PS50801">
    <property type="entry name" value="STAS"/>
    <property type="match status" value="1"/>
</dbReference>
<keyword evidence="12" id="KW-1185">Reference proteome</keyword>
<dbReference type="InterPro" id="IPR003594">
    <property type="entry name" value="HATPase_dom"/>
</dbReference>
<dbReference type="PROSITE" id="PS50109">
    <property type="entry name" value="HIS_KIN"/>
    <property type="match status" value="1"/>
</dbReference>
<evidence type="ECO:0000256" key="1">
    <source>
        <dbReference type="ARBA" id="ARBA00000085"/>
    </source>
</evidence>
<dbReference type="InterPro" id="IPR036097">
    <property type="entry name" value="HisK_dim/P_sf"/>
</dbReference>
<evidence type="ECO:0000259" key="10">
    <source>
        <dbReference type="PROSITE" id="PS50801"/>
    </source>
</evidence>
<dbReference type="Gene3D" id="1.10.287.130">
    <property type="match status" value="1"/>
</dbReference>
<dbReference type="SUPFAM" id="SSF55874">
    <property type="entry name" value="ATPase domain of HSP90 chaperone/DNA topoisomerase II/histidine kinase"/>
    <property type="match status" value="1"/>
</dbReference>
<dbReference type="SMART" id="SM00388">
    <property type="entry name" value="HisKA"/>
    <property type="match status" value="1"/>
</dbReference>
<comment type="caution">
    <text evidence="11">The sequence shown here is derived from an EMBL/GenBank/DDBJ whole genome shotgun (WGS) entry which is preliminary data.</text>
</comment>
<dbReference type="Gene3D" id="3.30.750.24">
    <property type="entry name" value="STAS domain"/>
    <property type="match status" value="1"/>
</dbReference>
<protein>
    <recommendedName>
        <fullName evidence="2">histidine kinase</fullName>
        <ecNumber evidence="2">2.7.13.3</ecNumber>
    </recommendedName>
</protein>
<dbReference type="SUPFAM" id="SSF47384">
    <property type="entry name" value="Homodimeric domain of signal transducing histidine kinase"/>
    <property type="match status" value="1"/>
</dbReference>
<dbReference type="CDD" id="cd00082">
    <property type="entry name" value="HisKA"/>
    <property type="match status" value="1"/>
</dbReference>
<accession>A0ABT9XHB0</accession>
<name>A0ABT9XHB0_9BACL</name>
<dbReference type="SUPFAM" id="SSF52091">
    <property type="entry name" value="SpoIIaa-like"/>
    <property type="match status" value="1"/>
</dbReference>
<keyword evidence="7" id="KW-0067">ATP-binding</keyword>
<dbReference type="InterPro" id="IPR003661">
    <property type="entry name" value="HisK_dim/P_dom"/>
</dbReference>
<evidence type="ECO:0000256" key="4">
    <source>
        <dbReference type="ARBA" id="ARBA00022679"/>
    </source>
</evidence>
<evidence type="ECO:0000256" key="2">
    <source>
        <dbReference type="ARBA" id="ARBA00012438"/>
    </source>
</evidence>
<organism evidence="11 12">
    <name type="scientific">Alicyclobacillus cycloheptanicus</name>
    <dbReference type="NCBI Taxonomy" id="1457"/>
    <lineage>
        <taxon>Bacteria</taxon>
        <taxon>Bacillati</taxon>
        <taxon>Bacillota</taxon>
        <taxon>Bacilli</taxon>
        <taxon>Bacillales</taxon>
        <taxon>Alicyclobacillaceae</taxon>
        <taxon>Alicyclobacillus</taxon>
    </lineage>
</organism>
<evidence type="ECO:0000256" key="5">
    <source>
        <dbReference type="ARBA" id="ARBA00022741"/>
    </source>
</evidence>
<evidence type="ECO:0000256" key="8">
    <source>
        <dbReference type="ARBA" id="ARBA00023012"/>
    </source>
</evidence>
<feature type="domain" description="Histidine kinase" evidence="9">
    <location>
        <begin position="26"/>
        <end position="228"/>
    </location>
</feature>
<sequence length="514" mass="57785">MTDKDEQIRSVEVLERLSSIGQIAAGVAHEIRNPLTTVKGFLQMLRDEHDFKYWDVVFSELDQALVTIQSLLAVSKPSLQSESPTDFSLCVELENVLSLFQQETYRIQFEKKWNDKSTRIRGKRNQIKQALFNLVKNACEAIEATGVIQLEHHRTGDTVILSITDSGVGMSEESLSRLGTPFFTTKAEGTGMGLAQVYSVLHENHASVQVESQPGQGTTFTIQFPVSPIYRDQDGGTLRMSNVQLMQSDDIREFFRINQAKFSELLEEQAATTFQIVSQSKFVTKQDLLEHAYQITELVLDGLTQDIVEFAQERGAAWAKSDIPIISKMEWFYALRKVIWLFLERFYSDKDIDAASVFGIADRTAEALDNFIVHFNVSFTKHREEGVKTQKAMIEALSVPVIPLLDEIGVLPIVGTLDNERLHMIEGRLLEQLETSGMRQVFIDLSGAFIAEDVDMSILDRILLGAAYLGCDTTLTGMTARVARMLLDAGDGFRTRLHVEPTLQQALQKALHAR</sequence>
<dbReference type="Pfam" id="PF02518">
    <property type="entry name" value="HATPase_c"/>
    <property type="match status" value="1"/>
</dbReference>
<reference evidence="11 12" key="1">
    <citation type="submission" date="2023-07" db="EMBL/GenBank/DDBJ databases">
        <title>Genomic Encyclopedia of Type Strains, Phase IV (KMG-IV): sequencing the most valuable type-strain genomes for metagenomic binning, comparative biology and taxonomic classification.</title>
        <authorList>
            <person name="Goeker M."/>
        </authorList>
    </citation>
    <scope>NUCLEOTIDE SEQUENCE [LARGE SCALE GENOMIC DNA]</scope>
    <source>
        <strain evidence="11 12">DSM 4006</strain>
    </source>
</reference>
<dbReference type="PRINTS" id="PR00344">
    <property type="entry name" value="BCTRLSENSOR"/>
</dbReference>
<keyword evidence="5" id="KW-0547">Nucleotide-binding</keyword>
<dbReference type="EC" id="2.7.13.3" evidence="2"/>
<dbReference type="CDD" id="cd07041">
    <property type="entry name" value="STAS_RsbR_RsbS_like"/>
    <property type="match status" value="1"/>
</dbReference>
<evidence type="ECO:0000256" key="7">
    <source>
        <dbReference type="ARBA" id="ARBA00022840"/>
    </source>
</evidence>
<keyword evidence="8" id="KW-0902">Two-component regulatory system</keyword>
<dbReference type="Pfam" id="PF00512">
    <property type="entry name" value="HisKA"/>
    <property type="match status" value="1"/>
</dbReference>
<evidence type="ECO:0000313" key="11">
    <source>
        <dbReference type="EMBL" id="MDQ0189697.1"/>
    </source>
</evidence>
<dbReference type="Proteomes" id="UP001232973">
    <property type="component" value="Unassembled WGS sequence"/>
</dbReference>
<dbReference type="InterPro" id="IPR005467">
    <property type="entry name" value="His_kinase_dom"/>
</dbReference>
<dbReference type="InterPro" id="IPR036890">
    <property type="entry name" value="HATPase_C_sf"/>
</dbReference>
<keyword evidence="3" id="KW-0597">Phosphoprotein</keyword>
<dbReference type="InterPro" id="IPR002645">
    <property type="entry name" value="STAS_dom"/>
</dbReference>
<dbReference type="Gene3D" id="3.30.565.10">
    <property type="entry name" value="Histidine kinase-like ATPase, C-terminal domain"/>
    <property type="match status" value="1"/>
</dbReference>
<dbReference type="PANTHER" id="PTHR43065:SF46">
    <property type="entry name" value="C4-DICARBOXYLATE TRANSPORT SENSOR PROTEIN DCTB"/>
    <property type="match status" value="1"/>
</dbReference>
<evidence type="ECO:0000313" key="12">
    <source>
        <dbReference type="Proteomes" id="UP001232973"/>
    </source>
</evidence>
<evidence type="ECO:0000256" key="6">
    <source>
        <dbReference type="ARBA" id="ARBA00022777"/>
    </source>
</evidence>
<dbReference type="SMART" id="SM00387">
    <property type="entry name" value="HATPase_c"/>
    <property type="match status" value="1"/>
</dbReference>
<dbReference type="InterPro" id="IPR004358">
    <property type="entry name" value="Sig_transdc_His_kin-like_C"/>
</dbReference>
<evidence type="ECO:0000256" key="3">
    <source>
        <dbReference type="ARBA" id="ARBA00022553"/>
    </source>
</evidence>
<evidence type="ECO:0000259" key="9">
    <source>
        <dbReference type="PROSITE" id="PS50109"/>
    </source>
</evidence>
<dbReference type="InterPro" id="IPR036513">
    <property type="entry name" value="STAS_dom_sf"/>
</dbReference>
<dbReference type="RefSeq" id="WP_274456686.1">
    <property type="nucleotide sequence ID" value="NZ_CP067097.1"/>
</dbReference>